<gene>
    <name evidence="3" type="ORF">EDC65_1799</name>
</gene>
<feature type="chain" id="PRO_5018153503" evidence="1">
    <location>
        <begin position="19"/>
        <end position="309"/>
    </location>
</feature>
<keyword evidence="1" id="KW-0732">Signal</keyword>
<dbReference type="Gene3D" id="2.60.40.3680">
    <property type="match status" value="1"/>
</dbReference>
<dbReference type="EMBL" id="RJKX01000013">
    <property type="protein sequence ID" value="ROQ00004.1"/>
    <property type="molecule type" value="Genomic_DNA"/>
</dbReference>
<accession>A0A3N1LXS9</accession>
<keyword evidence="4" id="KW-1185">Reference proteome</keyword>
<sequence length="309" mass="34374">MRRWLALPLMLAALPAAANDSTAVLAAGGLVLTRAETIAMEREDLHISPAEIRVRYRFRNTGPAPVETLVAFPLPEIDLSQMAETPITAPGADPDDFVDFRVAVDGRPVVAALEMRAWRDGVEVTETLRRHGLPVSRFHPDLYPRLRAMAPPGRAELTAAGIAAWEGSENVYPLWTMRAAYHWRQAFPPGQPVEVEHRYRPVVGESWFGQYLLADSEEGRKWRADHCVDDRAVALLRAKLALATAMEPYRRMRTVEYVLTTARNWQGPIGRFRLTVDAGSPDAVMATCLPGLEATDYVPDRELSVAIVE</sequence>
<feature type="signal peptide" evidence="1">
    <location>
        <begin position="1"/>
        <end position="18"/>
    </location>
</feature>
<proteinExistence type="predicted"/>
<dbReference type="OrthoDB" id="7299818at2"/>
<reference evidence="3 4" key="1">
    <citation type="submission" date="2018-11" db="EMBL/GenBank/DDBJ databases">
        <title>Genomic Encyclopedia of Type Strains, Phase IV (KMG-IV): sequencing the most valuable type-strain genomes for metagenomic binning, comparative biology and taxonomic classification.</title>
        <authorList>
            <person name="Goeker M."/>
        </authorList>
    </citation>
    <scope>NUCLEOTIDE SEQUENCE [LARGE SCALE GENOMIC DNA]</scope>
    <source>
        <strain evidence="3 4">DSM 5900</strain>
    </source>
</reference>
<evidence type="ECO:0000259" key="2">
    <source>
        <dbReference type="Pfam" id="PF14415"/>
    </source>
</evidence>
<evidence type="ECO:0000256" key="1">
    <source>
        <dbReference type="SAM" id="SignalP"/>
    </source>
</evidence>
<dbReference type="AlphaFoldDB" id="A0A3N1LXS9"/>
<organism evidence="3 4">
    <name type="scientific">Stella humosa</name>
    <dbReference type="NCBI Taxonomy" id="94"/>
    <lineage>
        <taxon>Bacteria</taxon>
        <taxon>Pseudomonadati</taxon>
        <taxon>Pseudomonadota</taxon>
        <taxon>Alphaproteobacteria</taxon>
        <taxon>Rhodospirillales</taxon>
        <taxon>Stellaceae</taxon>
        <taxon>Stella</taxon>
    </lineage>
</organism>
<evidence type="ECO:0000313" key="3">
    <source>
        <dbReference type="EMBL" id="ROQ00004.1"/>
    </source>
</evidence>
<protein>
    <submittedName>
        <fullName evidence="3">Uncharacterized protein DUF4424</fullName>
    </submittedName>
</protein>
<feature type="domain" description="DUF4424" evidence="2">
    <location>
        <begin position="18"/>
        <end position="295"/>
    </location>
</feature>
<dbReference type="Proteomes" id="UP000278222">
    <property type="component" value="Unassembled WGS sequence"/>
</dbReference>
<name>A0A3N1LXS9_9PROT</name>
<evidence type="ECO:0000313" key="4">
    <source>
        <dbReference type="Proteomes" id="UP000278222"/>
    </source>
</evidence>
<dbReference type="RefSeq" id="WP_123689330.1">
    <property type="nucleotide sequence ID" value="NZ_AP019700.1"/>
</dbReference>
<comment type="caution">
    <text evidence="3">The sequence shown here is derived from an EMBL/GenBank/DDBJ whole genome shotgun (WGS) entry which is preliminary data.</text>
</comment>
<dbReference type="InterPro" id="IPR025538">
    <property type="entry name" value="DUF4424"/>
</dbReference>
<dbReference type="Pfam" id="PF14415">
    <property type="entry name" value="DUF4424"/>
    <property type="match status" value="1"/>
</dbReference>